<feature type="binding site" evidence="7">
    <location>
        <position position="113"/>
    </location>
    <ligand>
        <name>S-adenosyl-L-methionine</name>
        <dbReference type="ChEBI" id="CHEBI:59789"/>
    </ligand>
</feature>
<evidence type="ECO:0000313" key="9">
    <source>
        <dbReference type="Proteomes" id="UP000663859"/>
    </source>
</evidence>
<dbReference type="HAMAP" id="MF_01057">
    <property type="entry name" value="tRNA_methyltr_TrmB"/>
    <property type="match status" value="1"/>
</dbReference>
<dbReference type="Pfam" id="PF02390">
    <property type="entry name" value="Methyltransf_4"/>
    <property type="match status" value="1"/>
</dbReference>
<evidence type="ECO:0000256" key="4">
    <source>
        <dbReference type="ARBA" id="ARBA00022679"/>
    </source>
</evidence>
<evidence type="ECO:0000256" key="1">
    <source>
        <dbReference type="ARBA" id="ARBA00000142"/>
    </source>
</evidence>
<feature type="binding site" evidence="7">
    <location>
        <position position="140"/>
    </location>
    <ligand>
        <name>substrate</name>
    </ligand>
</feature>
<dbReference type="EMBL" id="CAJNOB010000034">
    <property type="protein sequence ID" value="CAF0700787.1"/>
    <property type="molecule type" value="Genomic_DNA"/>
</dbReference>
<evidence type="ECO:0000256" key="5">
    <source>
        <dbReference type="ARBA" id="ARBA00022691"/>
    </source>
</evidence>
<dbReference type="CDD" id="cd02440">
    <property type="entry name" value="AdoMet_MTases"/>
    <property type="match status" value="1"/>
</dbReference>
<gene>
    <name evidence="7 8" type="primary">trmB</name>
    <name evidence="8" type="ORF">MPNT_40033</name>
</gene>
<dbReference type="AlphaFoldDB" id="A0A8J2FST9"/>
<accession>A0A8J2FST9</accession>
<comment type="caution">
    <text evidence="8">The sequence shown here is derived from an EMBL/GenBank/DDBJ whole genome shotgun (WGS) entry which is preliminary data.</text>
</comment>
<dbReference type="GO" id="GO:0043527">
    <property type="term" value="C:tRNA methyltransferase complex"/>
    <property type="evidence" value="ECO:0007669"/>
    <property type="project" value="TreeGrafter"/>
</dbReference>
<evidence type="ECO:0000256" key="2">
    <source>
        <dbReference type="ARBA" id="ARBA00003015"/>
    </source>
</evidence>
<dbReference type="UniPathway" id="UPA00989"/>
<proteinExistence type="inferred from homology"/>
<dbReference type="Proteomes" id="UP000663859">
    <property type="component" value="Unassembled WGS sequence"/>
</dbReference>
<keyword evidence="3 7" id="KW-0489">Methyltransferase</keyword>
<comment type="similarity">
    <text evidence="7">Belongs to the class I-like SAM-binding methyltransferase superfamily. TrmB family.</text>
</comment>
<feature type="binding site" evidence="7">
    <location>
        <position position="86"/>
    </location>
    <ligand>
        <name>S-adenosyl-L-methionine</name>
        <dbReference type="ChEBI" id="CHEBI:59789"/>
    </ligand>
</feature>
<dbReference type="GO" id="GO:0008176">
    <property type="term" value="F:tRNA (guanine(46)-N7)-methyltransferase activity"/>
    <property type="evidence" value="ECO:0007669"/>
    <property type="project" value="UniProtKB-UniRule"/>
</dbReference>
<reference evidence="8" key="1">
    <citation type="submission" date="2021-02" db="EMBL/GenBank/DDBJ databases">
        <authorList>
            <person name="Cremers G."/>
            <person name="Picone N."/>
        </authorList>
    </citation>
    <scope>NUCLEOTIDE SEQUENCE</scope>
    <source>
        <strain evidence="8">PQ17</strain>
    </source>
</reference>
<comment type="function">
    <text evidence="2 7">Catalyzes the formation of N(7)-methylguanine at position 46 (m7G46) in tRNA.</text>
</comment>
<protein>
    <recommendedName>
        <fullName evidence="7">tRNA (guanine-N(7)-)-methyltransferase</fullName>
        <ecNumber evidence="7">2.1.1.33</ecNumber>
    </recommendedName>
    <alternativeName>
        <fullName evidence="7">tRNA (guanine(46)-N(7))-methyltransferase</fullName>
    </alternativeName>
    <alternativeName>
        <fullName evidence="7">tRNA(m7G46)-methyltransferase</fullName>
    </alternativeName>
</protein>
<comment type="caution">
    <text evidence="7">Lacks conserved residue(s) required for the propagation of feature annotation.</text>
</comment>
<organism evidence="8 9">
    <name type="scientific">Candidatus Methylacidithermus pantelleriae</name>
    <dbReference type="NCBI Taxonomy" id="2744239"/>
    <lineage>
        <taxon>Bacteria</taxon>
        <taxon>Pseudomonadati</taxon>
        <taxon>Verrucomicrobiota</taxon>
        <taxon>Methylacidiphilae</taxon>
        <taxon>Methylacidiphilales</taxon>
        <taxon>Methylacidiphilaceae</taxon>
        <taxon>Candidatus Methylacidithermus</taxon>
    </lineage>
</organism>
<evidence type="ECO:0000256" key="3">
    <source>
        <dbReference type="ARBA" id="ARBA00022603"/>
    </source>
</evidence>
<dbReference type="EC" id="2.1.1.33" evidence="7"/>
<comment type="pathway">
    <text evidence="7">tRNA modification; N(7)-methylguanine-tRNA biosynthesis.</text>
</comment>
<feature type="binding site" evidence="7">
    <location>
        <position position="136"/>
    </location>
    <ligand>
        <name>S-adenosyl-L-methionine</name>
        <dbReference type="ChEBI" id="CHEBI:59789"/>
    </ligand>
</feature>
<keyword evidence="4 7" id="KW-0808">Transferase</keyword>
<dbReference type="PROSITE" id="PS51625">
    <property type="entry name" value="SAM_MT_TRMB"/>
    <property type="match status" value="1"/>
</dbReference>
<dbReference type="SUPFAM" id="SSF53335">
    <property type="entry name" value="S-adenosyl-L-methionine-dependent methyltransferases"/>
    <property type="match status" value="1"/>
</dbReference>
<sequence>MEDKSCSVQLQGGSRGREIAPSAGLHKSLESWPSPWILAPSTGQRLDWEVVFGRKAPVVLDLGAGEGSFSLAYSVRHPGKNIMAVERKAERARKAASRAQRLGLDHVKVLHCDIGYFLRCFVPPSSIWEIHLLFPDPWPKRRHAKRRLITPAFVSDVVLALLPGGFVRFVTDQAFYFEQAVEHFGRQKELQPEKEEVGSFPPSKFETIFLAQGLPVYRAIWRKIGGVLEQELPCALSGISVR</sequence>
<name>A0A8J2FST9_9BACT</name>
<keyword evidence="9" id="KW-1185">Reference proteome</keyword>
<keyword evidence="5 7" id="KW-0949">S-adenosyl-L-methionine</keyword>
<dbReference type="Gene3D" id="3.40.50.150">
    <property type="entry name" value="Vaccinia Virus protein VP39"/>
    <property type="match status" value="1"/>
</dbReference>
<dbReference type="InterPro" id="IPR055361">
    <property type="entry name" value="tRNA_methyltr_TrmB_bact"/>
</dbReference>
<feature type="binding site" evidence="7">
    <location>
        <position position="172"/>
    </location>
    <ligand>
        <name>substrate</name>
    </ligand>
</feature>
<dbReference type="PANTHER" id="PTHR23417">
    <property type="entry name" value="3-DEOXY-D-MANNO-OCTULOSONIC-ACID TRANSFERASE/TRNA GUANINE-N 7 - -METHYLTRANSFERASE"/>
    <property type="match status" value="1"/>
</dbReference>
<evidence type="ECO:0000313" key="8">
    <source>
        <dbReference type="EMBL" id="CAF0700787.1"/>
    </source>
</evidence>
<evidence type="ECO:0000256" key="6">
    <source>
        <dbReference type="ARBA" id="ARBA00022694"/>
    </source>
</evidence>
<dbReference type="PANTHER" id="PTHR23417:SF14">
    <property type="entry name" value="PENTACOTRIPEPTIDE-REPEAT REGION OF PRORP DOMAIN-CONTAINING PROTEIN"/>
    <property type="match status" value="1"/>
</dbReference>
<dbReference type="InterPro" id="IPR029063">
    <property type="entry name" value="SAM-dependent_MTases_sf"/>
</dbReference>
<dbReference type="NCBIfam" id="TIGR00091">
    <property type="entry name" value="tRNA (guanosine(46)-N7)-methyltransferase TrmB"/>
    <property type="match status" value="1"/>
</dbReference>
<evidence type="ECO:0000256" key="7">
    <source>
        <dbReference type="HAMAP-Rule" id="MF_01057"/>
    </source>
</evidence>
<dbReference type="InterPro" id="IPR003358">
    <property type="entry name" value="tRNA_(Gua-N-7)_MeTrfase_Trmb"/>
</dbReference>
<comment type="catalytic activity">
    <reaction evidence="1 7">
        <text>guanosine(46) in tRNA + S-adenosyl-L-methionine = N(7)-methylguanosine(46) in tRNA + S-adenosyl-L-homocysteine</text>
        <dbReference type="Rhea" id="RHEA:42708"/>
        <dbReference type="Rhea" id="RHEA-COMP:10188"/>
        <dbReference type="Rhea" id="RHEA-COMP:10189"/>
        <dbReference type="ChEBI" id="CHEBI:57856"/>
        <dbReference type="ChEBI" id="CHEBI:59789"/>
        <dbReference type="ChEBI" id="CHEBI:74269"/>
        <dbReference type="ChEBI" id="CHEBI:74480"/>
        <dbReference type="EC" id="2.1.1.33"/>
    </reaction>
</comment>
<feature type="binding site" evidence="7">
    <location>
        <position position="61"/>
    </location>
    <ligand>
        <name>S-adenosyl-L-methionine</name>
        <dbReference type="ChEBI" id="CHEBI:59789"/>
    </ligand>
</feature>
<keyword evidence="6 7" id="KW-0819">tRNA processing</keyword>